<dbReference type="InterPro" id="IPR039145">
    <property type="entry name" value="Ribosomal_mL40_metazoa/plant"/>
</dbReference>
<protein>
    <submittedName>
        <fullName evidence="1">Uncharacterized protein</fullName>
    </submittedName>
</protein>
<dbReference type="OrthoDB" id="64875at2759"/>
<dbReference type="GeneID" id="5004238"/>
<dbReference type="EMBL" id="CP000590">
    <property type="protein sequence ID" value="ABO98182.1"/>
    <property type="molecule type" value="Genomic_DNA"/>
</dbReference>
<name>A4S3B2_OSTLU</name>
<evidence type="ECO:0000313" key="1">
    <source>
        <dbReference type="EMBL" id="ABO98182.1"/>
    </source>
</evidence>
<dbReference type="Gramene" id="ABO98182">
    <property type="protein sequence ID" value="ABO98182"/>
    <property type="gene ID" value="OSTLU_25995"/>
</dbReference>
<sequence>MGALPISAKAEHTTKGNKNTYLEALTKLDATEIEENLTPEELAEYEARAKAYSREKMRAERAFAADINEKIRIKKAAIAALPAGATRDAAMVEDEDLFPLKRKLPMYTPAIPGFYEDKQRLAEEAVSGGAALKK</sequence>
<dbReference type="STRING" id="436017.A4S3B2"/>
<dbReference type="PANTHER" id="PTHR13359:SF2">
    <property type="entry name" value="LARGE RIBOSOMAL SUBUNIT PROTEIN ML40"/>
    <property type="match status" value="1"/>
</dbReference>
<dbReference type="Gene3D" id="6.10.250.3440">
    <property type="match status" value="1"/>
</dbReference>
<keyword evidence="2" id="KW-1185">Reference proteome</keyword>
<dbReference type="PANTHER" id="PTHR13359">
    <property type="entry name" value="39S RIBOSOMAL PROTEIN L40, MITOCHONDRIAL"/>
    <property type="match status" value="1"/>
</dbReference>
<dbReference type="eggNOG" id="ENOG502QTQ1">
    <property type="taxonomic scope" value="Eukaryota"/>
</dbReference>
<dbReference type="GO" id="GO:0005762">
    <property type="term" value="C:mitochondrial large ribosomal subunit"/>
    <property type="evidence" value="ECO:0007669"/>
    <property type="project" value="InterPro"/>
</dbReference>
<dbReference type="OMA" id="MRAERAF"/>
<accession>A4S3B2</accession>
<dbReference type="HOGENOM" id="CLU_137575_0_0_1"/>
<dbReference type="KEGG" id="olu:OSTLU_25995"/>
<dbReference type="RefSeq" id="XP_001419889.1">
    <property type="nucleotide sequence ID" value="XM_001419852.1"/>
</dbReference>
<evidence type="ECO:0000313" key="2">
    <source>
        <dbReference type="Proteomes" id="UP000001568"/>
    </source>
</evidence>
<organism evidence="1 2">
    <name type="scientific">Ostreococcus lucimarinus (strain CCE9901)</name>
    <dbReference type="NCBI Taxonomy" id="436017"/>
    <lineage>
        <taxon>Eukaryota</taxon>
        <taxon>Viridiplantae</taxon>
        <taxon>Chlorophyta</taxon>
        <taxon>Mamiellophyceae</taxon>
        <taxon>Mamiellales</taxon>
        <taxon>Bathycoccaceae</taxon>
        <taxon>Ostreococcus</taxon>
    </lineage>
</organism>
<dbReference type="AlphaFoldDB" id="A4S3B2"/>
<dbReference type="Proteomes" id="UP000001568">
    <property type="component" value="Chromosome 10"/>
</dbReference>
<reference evidence="1 2" key="1">
    <citation type="journal article" date="2007" name="Proc. Natl. Acad. Sci. U.S.A.">
        <title>The tiny eukaryote Ostreococcus provides genomic insights into the paradox of plankton speciation.</title>
        <authorList>
            <person name="Palenik B."/>
            <person name="Grimwood J."/>
            <person name="Aerts A."/>
            <person name="Rouze P."/>
            <person name="Salamov A."/>
            <person name="Putnam N."/>
            <person name="Dupont C."/>
            <person name="Jorgensen R."/>
            <person name="Derelle E."/>
            <person name="Rombauts S."/>
            <person name="Zhou K."/>
            <person name="Otillar R."/>
            <person name="Merchant S.S."/>
            <person name="Podell S."/>
            <person name="Gaasterland T."/>
            <person name="Napoli C."/>
            <person name="Gendler K."/>
            <person name="Manuell A."/>
            <person name="Tai V."/>
            <person name="Vallon O."/>
            <person name="Piganeau G."/>
            <person name="Jancek S."/>
            <person name="Heijde M."/>
            <person name="Jabbari K."/>
            <person name="Bowler C."/>
            <person name="Lohr M."/>
            <person name="Robbens S."/>
            <person name="Werner G."/>
            <person name="Dubchak I."/>
            <person name="Pazour G.J."/>
            <person name="Ren Q."/>
            <person name="Paulsen I."/>
            <person name="Delwiche C."/>
            <person name="Schmutz J."/>
            <person name="Rokhsar D."/>
            <person name="Van de Peer Y."/>
            <person name="Moreau H."/>
            <person name="Grigoriev I.V."/>
        </authorList>
    </citation>
    <scope>NUCLEOTIDE SEQUENCE [LARGE SCALE GENOMIC DNA]</scope>
    <source>
        <strain evidence="1 2">CCE9901</strain>
    </source>
</reference>
<proteinExistence type="predicted"/>
<gene>
    <name evidence="1" type="ORF">OSTLU_25995</name>
</gene>